<evidence type="ECO:0000259" key="1">
    <source>
        <dbReference type="PROSITE" id="PS51704"/>
    </source>
</evidence>
<name>A0AAJ0JMZ9_STACA</name>
<feature type="domain" description="GP-PDE" evidence="1">
    <location>
        <begin position="28"/>
        <end position="266"/>
    </location>
</feature>
<dbReference type="PROSITE" id="PS51257">
    <property type="entry name" value="PROKAR_LIPOPROTEIN"/>
    <property type="match status" value="1"/>
</dbReference>
<accession>A0AAJ0JMZ9</accession>
<proteinExistence type="predicted"/>
<organism evidence="2 3">
    <name type="scientific">Staphylococcus carnosus</name>
    <dbReference type="NCBI Taxonomy" id="1281"/>
    <lineage>
        <taxon>Bacteria</taxon>
        <taxon>Bacillati</taxon>
        <taxon>Bacillota</taxon>
        <taxon>Bacilli</taxon>
        <taxon>Bacillales</taxon>
        <taxon>Staphylococcaceae</taxon>
        <taxon>Staphylococcus</taxon>
    </lineage>
</organism>
<dbReference type="EMBL" id="LAIU01000006">
    <property type="protein sequence ID" value="KKB24767.1"/>
    <property type="molecule type" value="Genomic_DNA"/>
</dbReference>
<reference evidence="2 3" key="1">
    <citation type="submission" date="2015-03" db="EMBL/GenBank/DDBJ databases">
        <title>Draft Genome Sequence of S. carnosus subsp. utilis LTH 7013, Isolated from South Tirolean Ham.</title>
        <authorList>
            <person name="Mueller A."/>
            <person name="Huptas C."/>
            <person name="Wenning M."/>
            <person name="Weiss A."/>
            <person name="Schmidt H."/>
        </authorList>
    </citation>
    <scope>NUCLEOTIDE SEQUENCE [LARGE SCALE GENOMIC DNA]</scope>
    <source>
        <strain evidence="2 3">LTH7013</strain>
    </source>
</reference>
<sequence>MKRLLAFGLLSSYLLAGCSNNNILEKDYLNIAHRGASGKAPEHTYAAYDKAIKQEADYLELDLQMTKDKELIVMHDNDVTRTTNSSGLVKNKTNNEIKKLDAGSWFDGKYSNEKVPLLSDVLKKYYNKTNFYIETKTPEAYPGMDRKLIDELNKKTLLTPHNLKNGRIIIQSFSEKSLSNIHKMNKNIPLILLVEDNDISKLTDTELKRLSKFSYGIGINYKKTEKELVERAHENGLKVHVFTLNNKKEVEKMKEIKVDGGFNNNP</sequence>
<dbReference type="Proteomes" id="UP000033530">
    <property type="component" value="Unassembled WGS sequence"/>
</dbReference>
<dbReference type="SUPFAM" id="SSF51695">
    <property type="entry name" value="PLC-like phosphodiesterases"/>
    <property type="match status" value="1"/>
</dbReference>
<dbReference type="GO" id="GO:0006629">
    <property type="term" value="P:lipid metabolic process"/>
    <property type="evidence" value="ECO:0007669"/>
    <property type="project" value="InterPro"/>
</dbReference>
<dbReference type="RefSeq" id="WP_015899779.1">
    <property type="nucleotide sequence ID" value="NZ_BKAO01000001.1"/>
</dbReference>
<dbReference type="InterPro" id="IPR030395">
    <property type="entry name" value="GP_PDE_dom"/>
</dbReference>
<dbReference type="Pfam" id="PF03009">
    <property type="entry name" value="GDPD"/>
    <property type="match status" value="1"/>
</dbReference>
<dbReference type="GO" id="GO:0008081">
    <property type="term" value="F:phosphoric diester hydrolase activity"/>
    <property type="evidence" value="ECO:0007669"/>
    <property type="project" value="InterPro"/>
</dbReference>
<dbReference type="PANTHER" id="PTHR46211">
    <property type="entry name" value="GLYCEROPHOSPHORYL DIESTER PHOSPHODIESTERASE"/>
    <property type="match status" value="1"/>
</dbReference>
<dbReference type="GeneID" id="93795459"/>
<protein>
    <submittedName>
        <fullName evidence="2">Glycerophosphodiester phosphodiesterase</fullName>
    </submittedName>
</protein>
<evidence type="ECO:0000313" key="2">
    <source>
        <dbReference type="EMBL" id="KKB24767.1"/>
    </source>
</evidence>
<dbReference type="Gene3D" id="3.20.20.190">
    <property type="entry name" value="Phosphatidylinositol (PI) phosphodiesterase"/>
    <property type="match status" value="1"/>
</dbReference>
<comment type="caution">
    <text evidence="2">The sequence shown here is derived from an EMBL/GenBank/DDBJ whole genome shotgun (WGS) entry which is preliminary data.</text>
</comment>
<dbReference type="InterPro" id="IPR017946">
    <property type="entry name" value="PLC-like_Pdiesterase_TIM-brl"/>
</dbReference>
<dbReference type="AlphaFoldDB" id="A0AAJ0JMZ9"/>
<dbReference type="PROSITE" id="PS51704">
    <property type="entry name" value="GP_PDE"/>
    <property type="match status" value="1"/>
</dbReference>
<evidence type="ECO:0000313" key="3">
    <source>
        <dbReference type="Proteomes" id="UP000033530"/>
    </source>
</evidence>
<dbReference type="PANTHER" id="PTHR46211:SF7">
    <property type="entry name" value="GLYCEROPHOSPHODIESTER PHOSPHODIESTERASE"/>
    <property type="match status" value="1"/>
</dbReference>
<gene>
    <name evidence="2" type="ORF">VV61_09155</name>
</gene>